<feature type="transmembrane region" description="Helical" evidence="1">
    <location>
        <begin position="70"/>
        <end position="90"/>
    </location>
</feature>
<name>A0A9X1LPK1_9MICO</name>
<dbReference type="RefSeq" id="WP_227530395.1">
    <property type="nucleotide sequence ID" value="NZ_JAGTTM010000002.1"/>
</dbReference>
<evidence type="ECO:0000256" key="1">
    <source>
        <dbReference type="SAM" id="Phobius"/>
    </source>
</evidence>
<keyword evidence="1" id="KW-1133">Transmembrane helix</keyword>
<feature type="transmembrane region" description="Helical" evidence="1">
    <location>
        <begin position="41"/>
        <end position="63"/>
    </location>
</feature>
<gene>
    <name evidence="2" type="ORF">KEC56_07190</name>
</gene>
<keyword evidence="1" id="KW-0812">Transmembrane</keyword>
<dbReference type="Proteomes" id="UP001139289">
    <property type="component" value="Unassembled WGS sequence"/>
</dbReference>
<keyword evidence="3" id="KW-1185">Reference proteome</keyword>
<organism evidence="2 3">
    <name type="scientific">Microbacterium tenebrionis</name>
    <dbReference type="NCBI Taxonomy" id="2830665"/>
    <lineage>
        <taxon>Bacteria</taxon>
        <taxon>Bacillati</taxon>
        <taxon>Actinomycetota</taxon>
        <taxon>Actinomycetes</taxon>
        <taxon>Micrococcales</taxon>
        <taxon>Microbacteriaceae</taxon>
        <taxon>Microbacterium</taxon>
    </lineage>
</organism>
<feature type="transmembrane region" description="Helical" evidence="1">
    <location>
        <begin position="96"/>
        <end position="117"/>
    </location>
</feature>
<keyword evidence="1" id="KW-0472">Membrane</keyword>
<reference evidence="2" key="1">
    <citation type="submission" date="2021-04" db="EMBL/GenBank/DDBJ databases">
        <title>Microbacterium tenobrionis sp. nov. and Microbacterium allomyrinae sp. nov., isolated from larvae of Tenobrio molitor and Allomyrina dichotoma, respectively.</title>
        <authorList>
            <person name="Lee S.D."/>
        </authorList>
    </citation>
    <scope>NUCLEOTIDE SEQUENCE</scope>
    <source>
        <strain evidence="2">YMB-B2</strain>
    </source>
</reference>
<evidence type="ECO:0000313" key="2">
    <source>
        <dbReference type="EMBL" id="MCC2029300.1"/>
    </source>
</evidence>
<dbReference type="AlphaFoldDB" id="A0A9X1LPK1"/>
<evidence type="ECO:0000313" key="3">
    <source>
        <dbReference type="Proteomes" id="UP001139289"/>
    </source>
</evidence>
<comment type="caution">
    <text evidence="2">The sequence shown here is derived from an EMBL/GenBank/DDBJ whole genome shotgun (WGS) entry which is preliminary data.</text>
</comment>
<accession>A0A9X1LPK1</accession>
<sequence length="137" mass="13570">MRSSAVATAAAAVLALEGAALLVFAVVELFGLGRGEAASLPTALALIVLTLIGAAALVAFALGTRRGRTWARSGGIVLQVLALALALASLTVQPVIWAFVLGVGIPALVGFVLLIAATRAGAGAERAAEPAGDDQET</sequence>
<proteinExistence type="predicted"/>
<dbReference type="EMBL" id="JAGTTM010000002">
    <property type="protein sequence ID" value="MCC2029300.1"/>
    <property type="molecule type" value="Genomic_DNA"/>
</dbReference>
<protein>
    <submittedName>
        <fullName evidence="2">Uncharacterized protein</fullName>
    </submittedName>
</protein>